<dbReference type="InterPro" id="IPR008271">
    <property type="entry name" value="Ser/Thr_kinase_AS"/>
</dbReference>
<name>A0A1R2BXB1_9CILI</name>
<dbReference type="InterPro" id="IPR011009">
    <property type="entry name" value="Kinase-like_dom_sf"/>
</dbReference>
<dbReference type="AlphaFoldDB" id="A0A1R2BXB1"/>
<dbReference type="Pfam" id="PF00069">
    <property type="entry name" value="Pkinase"/>
    <property type="match status" value="1"/>
</dbReference>
<sequence>MKNMLSNDNSMTATKSSIASISNSMHKHNRSDASMRIGGKQLTANLSINSFLANSTKSKPHLSFGNFSKPLSLLPTPKDSKGVSLLTTSKDHKECLKFKDQPKTVKATCKKFDIKPSSSKTDGQSLRYRWEEVKIPTTPSEVLKRFSEVIPKWEQEEILAYSDIYYIGKNFKPKEPEFDDDNGDYRILIKDHIAFRYEIIAMIGKGSFGQVLEVYDHKEKKSIALKIIKNKAKFNQQAKIEIDILEAIKSFDQEKTSNIIEILESFVFRKHTVISFDLYSLNLYDLLKRNSFKGLSMNFIKKIALQLFQSLKTLESIHIIHCDLKPENVLLMNMTRPNVKLIDLGSSCYINKRLYTYIQSRFYRAPEIILGIPYTTAIDIWSLGCVLTELYTGIPIFPGENESDQLACMMEVIGIPPNDILTTCTRKHLFFDGLGEPKIKANSRGRRRMPGMRSLRSILKGADNEFCEVVEACLKWNPNERIKPDDALKLNWFIEGVEEKKNIVRHKKISLEDITKHVPNLQKFITHKAQLSEN</sequence>
<comment type="catalytic activity">
    <reaction evidence="10">
        <text>L-tyrosyl-[protein] + ATP = O-phospho-L-tyrosyl-[protein] + ADP + H(+)</text>
        <dbReference type="Rhea" id="RHEA:10596"/>
        <dbReference type="Rhea" id="RHEA-COMP:10136"/>
        <dbReference type="Rhea" id="RHEA-COMP:20101"/>
        <dbReference type="ChEBI" id="CHEBI:15378"/>
        <dbReference type="ChEBI" id="CHEBI:30616"/>
        <dbReference type="ChEBI" id="CHEBI:46858"/>
        <dbReference type="ChEBI" id="CHEBI:61978"/>
        <dbReference type="ChEBI" id="CHEBI:456216"/>
        <dbReference type="EC" id="2.7.12.1"/>
    </reaction>
</comment>
<dbReference type="EMBL" id="MPUH01000387">
    <property type="protein sequence ID" value="OMJ81245.1"/>
    <property type="molecule type" value="Genomic_DNA"/>
</dbReference>
<dbReference type="Gene3D" id="1.10.510.10">
    <property type="entry name" value="Transferase(Phosphotransferase) domain 1"/>
    <property type="match status" value="1"/>
</dbReference>
<dbReference type="InterPro" id="IPR050494">
    <property type="entry name" value="Ser_Thr_dual-spec_kinase"/>
</dbReference>
<evidence type="ECO:0000256" key="2">
    <source>
        <dbReference type="ARBA" id="ARBA00013203"/>
    </source>
</evidence>
<keyword evidence="7 11" id="KW-0067">ATP-binding</keyword>
<dbReference type="GO" id="GO:0004674">
    <property type="term" value="F:protein serine/threonine kinase activity"/>
    <property type="evidence" value="ECO:0007669"/>
    <property type="project" value="UniProtKB-KW"/>
</dbReference>
<feature type="domain" description="Protein kinase" evidence="12">
    <location>
        <begin position="197"/>
        <end position="493"/>
    </location>
</feature>
<keyword evidence="3" id="KW-0723">Serine/threonine-protein kinase</keyword>
<evidence type="ECO:0000256" key="11">
    <source>
        <dbReference type="PROSITE-ProRule" id="PRU10141"/>
    </source>
</evidence>
<evidence type="ECO:0000256" key="6">
    <source>
        <dbReference type="ARBA" id="ARBA00022777"/>
    </source>
</evidence>
<dbReference type="PROSITE" id="PS00108">
    <property type="entry name" value="PROTEIN_KINASE_ST"/>
    <property type="match status" value="1"/>
</dbReference>
<keyword evidence="4" id="KW-0808">Transferase</keyword>
<comment type="caution">
    <text evidence="13">The sequence shown here is derived from an EMBL/GenBank/DDBJ whole genome shotgun (WGS) entry which is preliminary data.</text>
</comment>
<dbReference type="GO" id="GO:0005524">
    <property type="term" value="F:ATP binding"/>
    <property type="evidence" value="ECO:0007669"/>
    <property type="project" value="UniProtKB-UniRule"/>
</dbReference>
<dbReference type="PANTHER" id="PTHR24058">
    <property type="entry name" value="DUAL SPECIFICITY PROTEIN KINASE"/>
    <property type="match status" value="1"/>
</dbReference>
<dbReference type="PANTHER" id="PTHR24058:SF22">
    <property type="entry name" value="DUAL SPECIFICITY TYROSINE-PHOSPHORYLATION-REGULATED KINASE 4"/>
    <property type="match status" value="1"/>
</dbReference>
<proteinExistence type="inferred from homology"/>
<dbReference type="PROSITE" id="PS00107">
    <property type="entry name" value="PROTEIN_KINASE_ATP"/>
    <property type="match status" value="1"/>
</dbReference>
<dbReference type="PROSITE" id="PS50011">
    <property type="entry name" value="PROTEIN_KINASE_DOM"/>
    <property type="match status" value="1"/>
</dbReference>
<dbReference type="InterPro" id="IPR017441">
    <property type="entry name" value="Protein_kinase_ATP_BS"/>
</dbReference>
<evidence type="ECO:0000256" key="10">
    <source>
        <dbReference type="ARBA" id="ARBA00051680"/>
    </source>
</evidence>
<dbReference type="Gene3D" id="3.30.10.30">
    <property type="entry name" value="DYRK"/>
    <property type="match status" value="1"/>
</dbReference>
<dbReference type="Gene3D" id="3.30.200.20">
    <property type="entry name" value="Phosphorylase Kinase, domain 1"/>
    <property type="match status" value="1"/>
</dbReference>
<evidence type="ECO:0000313" key="13">
    <source>
        <dbReference type="EMBL" id="OMJ81245.1"/>
    </source>
</evidence>
<gene>
    <name evidence="13" type="ORF">SteCoe_18300</name>
</gene>
<keyword evidence="14" id="KW-1185">Reference proteome</keyword>
<evidence type="ECO:0000256" key="5">
    <source>
        <dbReference type="ARBA" id="ARBA00022741"/>
    </source>
</evidence>
<comment type="similarity">
    <text evidence="1">Belongs to the protein kinase superfamily. CMGC Ser/Thr protein kinase family. MNB/DYRK subfamily.</text>
</comment>
<dbReference type="GO" id="GO:0005737">
    <property type="term" value="C:cytoplasm"/>
    <property type="evidence" value="ECO:0007669"/>
    <property type="project" value="TreeGrafter"/>
</dbReference>
<dbReference type="Proteomes" id="UP000187209">
    <property type="component" value="Unassembled WGS sequence"/>
</dbReference>
<feature type="binding site" evidence="11">
    <location>
        <position position="226"/>
    </location>
    <ligand>
        <name>ATP</name>
        <dbReference type="ChEBI" id="CHEBI:30616"/>
    </ligand>
</feature>
<reference evidence="13 14" key="1">
    <citation type="submission" date="2016-11" db="EMBL/GenBank/DDBJ databases">
        <title>The macronuclear genome of Stentor coeruleus: a giant cell with tiny introns.</title>
        <authorList>
            <person name="Slabodnick M."/>
            <person name="Ruby J.G."/>
            <person name="Reiff S.B."/>
            <person name="Swart E.C."/>
            <person name="Gosai S."/>
            <person name="Prabakaran S."/>
            <person name="Witkowska E."/>
            <person name="Larue G.E."/>
            <person name="Fisher S."/>
            <person name="Freeman R.M."/>
            <person name="Gunawardena J."/>
            <person name="Chu W."/>
            <person name="Stover N.A."/>
            <person name="Gregory B.D."/>
            <person name="Nowacki M."/>
            <person name="Derisi J."/>
            <person name="Roy S.W."/>
            <person name="Marshall W.F."/>
            <person name="Sood P."/>
        </authorList>
    </citation>
    <scope>NUCLEOTIDE SEQUENCE [LARGE SCALE GENOMIC DNA]</scope>
    <source>
        <strain evidence="13">WM001</strain>
    </source>
</reference>
<evidence type="ECO:0000256" key="4">
    <source>
        <dbReference type="ARBA" id="ARBA00022679"/>
    </source>
</evidence>
<comment type="catalytic activity">
    <reaction evidence="8">
        <text>L-seryl-[protein] + ATP = O-phospho-L-seryl-[protein] + ADP + H(+)</text>
        <dbReference type="Rhea" id="RHEA:17989"/>
        <dbReference type="Rhea" id="RHEA-COMP:9863"/>
        <dbReference type="Rhea" id="RHEA-COMP:11604"/>
        <dbReference type="ChEBI" id="CHEBI:15378"/>
        <dbReference type="ChEBI" id="CHEBI:29999"/>
        <dbReference type="ChEBI" id="CHEBI:30616"/>
        <dbReference type="ChEBI" id="CHEBI:83421"/>
        <dbReference type="ChEBI" id="CHEBI:456216"/>
        <dbReference type="EC" id="2.7.12.1"/>
    </reaction>
</comment>
<keyword evidence="6" id="KW-0418">Kinase</keyword>
<dbReference type="CDD" id="cd14210">
    <property type="entry name" value="PKc_DYRK"/>
    <property type="match status" value="1"/>
</dbReference>
<comment type="catalytic activity">
    <reaction evidence="9">
        <text>L-threonyl-[protein] + ATP = O-phospho-L-threonyl-[protein] + ADP + H(+)</text>
        <dbReference type="Rhea" id="RHEA:46608"/>
        <dbReference type="Rhea" id="RHEA-COMP:11060"/>
        <dbReference type="Rhea" id="RHEA-COMP:11605"/>
        <dbReference type="ChEBI" id="CHEBI:15378"/>
        <dbReference type="ChEBI" id="CHEBI:30013"/>
        <dbReference type="ChEBI" id="CHEBI:30616"/>
        <dbReference type="ChEBI" id="CHEBI:61977"/>
        <dbReference type="ChEBI" id="CHEBI:456216"/>
        <dbReference type="EC" id="2.7.12.1"/>
    </reaction>
</comment>
<dbReference type="GO" id="GO:0005856">
    <property type="term" value="C:cytoskeleton"/>
    <property type="evidence" value="ECO:0007669"/>
    <property type="project" value="TreeGrafter"/>
</dbReference>
<dbReference type="GO" id="GO:0004712">
    <property type="term" value="F:protein serine/threonine/tyrosine kinase activity"/>
    <property type="evidence" value="ECO:0007669"/>
    <property type="project" value="UniProtKB-EC"/>
</dbReference>
<dbReference type="SMART" id="SM00220">
    <property type="entry name" value="S_TKc"/>
    <property type="match status" value="1"/>
</dbReference>
<keyword evidence="5 11" id="KW-0547">Nucleotide-binding</keyword>
<evidence type="ECO:0000256" key="9">
    <source>
        <dbReference type="ARBA" id="ARBA00049308"/>
    </source>
</evidence>
<organism evidence="13 14">
    <name type="scientific">Stentor coeruleus</name>
    <dbReference type="NCBI Taxonomy" id="5963"/>
    <lineage>
        <taxon>Eukaryota</taxon>
        <taxon>Sar</taxon>
        <taxon>Alveolata</taxon>
        <taxon>Ciliophora</taxon>
        <taxon>Postciliodesmatophora</taxon>
        <taxon>Heterotrichea</taxon>
        <taxon>Heterotrichida</taxon>
        <taxon>Stentoridae</taxon>
        <taxon>Stentor</taxon>
    </lineage>
</organism>
<dbReference type="InterPro" id="IPR000719">
    <property type="entry name" value="Prot_kinase_dom"/>
</dbReference>
<dbReference type="InterPro" id="IPR042521">
    <property type="entry name" value="DYRK"/>
</dbReference>
<dbReference type="OrthoDB" id="9332038at2759"/>
<evidence type="ECO:0000256" key="7">
    <source>
        <dbReference type="ARBA" id="ARBA00022840"/>
    </source>
</evidence>
<accession>A0A1R2BXB1</accession>
<evidence type="ECO:0000313" key="14">
    <source>
        <dbReference type="Proteomes" id="UP000187209"/>
    </source>
</evidence>
<evidence type="ECO:0000259" key="12">
    <source>
        <dbReference type="PROSITE" id="PS50011"/>
    </source>
</evidence>
<dbReference type="EC" id="2.7.12.1" evidence="2"/>
<protein>
    <recommendedName>
        <fullName evidence="2">dual-specificity kinase</fullName>
        <ecNumber evidence="2">2.7.12.1</ecNumber>
    </recommendedName>
</protein>
<evidence type="ECO:0000256" key="1">
    <source>
        <dbReference type="ARBA" id="ARBA00008867"/>
    </source>
</evidence>
<dbReference type="SUPFAM" id="SSF56112">
    <property type="entry name" value="Protein kinase-like (PK-like)"/>
    <property type="match status" value="1"/>
</dbReference>
<evidence type="ECO:0000256" key="8">
    <source>
        <dbReference type="ARBA" id="ARBA00049003"/>
    </source>
</evidence>
<evidence type="ECO:0000256" key="3">
    <source>
        <dbReference type="ARBA" id="ARBA00022527"/>
    </source>
</evidence>